<feature type="domain" description="Nucleolus and neural progenitor protein-like N-terminal" evidence="1">
    <location>
        <begin position="5"/>
        <end position="185"/>
    </location>
</feature>
<dbReference type="PANTHER" id="PTHR34761:SF1">
    <property type="entry name" value="NUCLEOLUS AND NEURAL PROGENITOR PROTEIN"/>
    <property type="match status" value="1"/>
</dbReference>
<dbReference type="EMBL" id="JAHYIQ010000062">
    <property type="protein sequence ID" value="KAK1116791.1"/>
    <property type="molecule type" value="Genomic_DNA"/>
</dbReference>
<evidence type="ECO:0000259" key="1">
    <source>
        <dbReference type="Pfam" id="PF14780"/>
    </source>
</evidence>
<dbReference type="InterPro" id="IPR052835">
    <property type="entry name" value="Nepro"/>
</dbReference>
<organism evidence="2 3">
    <name type="scientific">Melipona bicolor</name>
    <dbReference type="NCBI Taxonomy" id="60889"/>
    <lineage>
        <taxon>Eukaryota</taxon>
        <taxon>Metazoa</taxon>
        <taxon>Ecdysozoa</taxon>
        <taxon>Arthropoda</taxon>
        <taxon>Hexapoda</taxon>
        <taxon>Insecta</taxon>
        <taxon>Pterygota</taxon>
        <taxon>Neoptera</taxon>
        <taxon>Endopterygota</taxon>
        <taxon>Hymenoptera</taxon>
        <taxon>Apocrita</taxon>
        <taxon>Aculeata</taxon>
        <taxon>Apoidea</taxon>
        <taxon>Anthophila</taxon>
        <taxon>Apidae</taxon>
        <taxon>Melipona</taxon>
    </lineage>
</organism>
<proteinExistence type="predicted"/>
<dbReference type="InterPro" id="IPR027951">
    <property type="entry name" value="Nepro_N"/>
</dbReference>
<dbReference type="Pfam" id="PF14780">
    <property type="entry name" value="NEPRO_N"/>
    <property type="match status" value="1"/>
</dbReference>
<accession>A0AA40FE16</accession>
<dbReference type="GO" id="GO:0005634">
    <property type="term" value="C:nucleus"/>
    <property type="evidence" value="ECO:0007669"/>
    <property type="project" value="TreeGrafter"/>
</dbReference>
<keyword evidence="3" id="KW-1185">Reference proteome</keyword>
<dbReference type="GO" id="GO:0045747">
    <property type="term" value="P:positive regulation of Notch signaling pathway"/>
    <property type="evidence" value="ECO:0007669"/>
    <property type="project" value="TreeGrafter"/>
</dbReference>
<dbReference type="AlphaFoldDB" id="A0AA40FE16"/>
<comment type="caution">
    <text evidence="2">The sequence shown here is derived from an EMBL/GenBank/DDBJ whole genome shotgun (WGS) entry which is preliminary data.</text>
</comment>
<evidence type="ECO:0000313" key="3">
    <source>
        <dbReference type="Proteomes" id="UP001177670"/>
    </source>
</evidence>
<sequence length="435" mass="50755">MEAIWNHKQLERPPNAVCHVERQKFDAAAFLLTLDKIIKDLTSQEMLHKEAAILSRLIYRMKRKFRSDKGMKSMLKVNKALLRYLSMSLDKEYENLKNHVEIDQRYITLSSKQMVEYVLVKTQGFAKLMLHLEEVSRYAAHFLKCRIGLGHAWSMAIISYAVISRIWILSRYLLKKICTWYNDLYQYLHLFEIVGLPWLPENYELTDDLKSWLLVPWIDESTPSVPNDCGLKNTMFKLITPYDSDEDLASNIQDNNKETKSENAVSCLGNKNISNKIATVTSNNDTGEIVDRHSFELECIQNASITAEKKHKITNVDKTKEKAASFKNSHRQFYVENLGNEFITEKKKKNSKIKIKKLAKKEISEKLITFDNINNKSDLKLLLNKESYPGLDKLQWNIIKNKNKKLLDKLENCSDEIKQSILFKKVIKRIKNWIA</sequence>
<dbReference type="Proteomes" id="UP001177670">
    <property type="component" value="Unassembled WGS sequence"/>
</dbReference>
<name>A0AA40FE16_9HYME</name>
<gene>
    <name evidence="2" type="ORF">K0M31_018072</name>
</gene>
<protein>
    <recommendedName>
        <fullName evidence="1">Nucleolus and neural progenitor protein-like N-terminal domain-containing protein</fullName>
    </recommendedName>
</protein>
<evidence type="ECO:0000313" key="2">
    <source>
        <dbReference type="EMBL" id="KAK1116791.1"/>
    </source>
</evidence>
<dbReference type="PANTHER" id="PTHR34761">
    <property type="entry name" value="NUCLEOLUS AND NEURAL PROGENITOR PROTEIN"/>
    <property type="match status" value="1"/>
</dbReference>
<reference evidence="2" key="1">
    <citation type="submission" date="2021-10" db="EMBL/GenBank/DDBJ databases">
        <title>Melipona bicolor Genome sequencing and assembly.</title>
        <authorList>
            <person name="Araujo N.S."/>
            <person name="Arias M.C."/>
        </authorList>
    </citation>
    <scope>NUCLEOTIDE SEQUENCE</scope>
    <source>
        <strain evidence="2">USP_2M_L1-L4_2017</strain>
        <tissue evidence="2">Whole body</tissue>
    </source>
</reference>